<evidence type="ECO:0000256" key="5">
    <source>
        <dbReference type="ARBA" id="ARBA00022833"/>
    </source>
</evidence>
<dbReference type="Ensembl" id="ENSRFET00010013403.1">
    <property type="protein sequence ID" value="ENSRFEP00010012259.1"/>
    <property type="gene ID" value="ENSRFEG00010008309.1"/>
</dbReference>
<comment type="subcellular location">
    <subcellularLocation>
        <location evidence="1">Nucleus</location>
    </subcellularLocation>
</comment>
<dbReference type="FunFam" id="6.10.140.2220:FF:000014">
    <property type="entry name" value="Programmed cell death 2"/>
    <property type="match status" value="1"/>
</dbReference>
<dbReference type="PROSITE" id="PS50865">
    <property type="entry name" value="ZF_MYND_2"/>
    <property type="match status" value="1"/>
</dbReference>
<evidence type="ECO:0000313" key="13">
    <source>
        <dbReference type="Ensembl" id="ENSRFEP00010012259.1"/>
    </source>
</evidence>
<evidence type="ECO:0000256" key="2">
    <source>
        <dbReference type="ARBA" id="ARBA00022703"/>
    </source>
</evidence>
<evidence type="ECO:0000259" key="12">
    <source>
        <dbReference type="PROSITE" id="PS50865"/>
    </source>
</evidence>
<evidence type="ECO:0000256" key="7">
    <source>
        <dbReference type="ARBA" id="ARBA00023125"/>
    </source>
</evidence>
<dbReference type="Gene3D" id="6.10.140.2220">
    <property type="match status" value="1"/>
</dbReference>
<evidence type="ECO:0000256" key="4">
    <source>
        <dbReference type="ARBA" id="ARBA00022771"/>
    </source>
</evidence>
<evidence type="ECO:0000256" key="3">
    <source>
        <dbReference type="ARBA" id="ARBA00022723"/>
    </source>
</evidence>
<dbReference type="InterPro" id="IPR002893">
    <property type="entry name" value="Znf_MYND"/>
</dbReference>
<comment type="function">
    <text evidence="9">May be a DNA-binding protein with a regulatory function. May play an important role in cell death and/or in regulation of cell proliferation.</text>
</comment>
<dbReference type="GO" id="GO:0003677">
    <property type="term" value="F:DNA binding"/>
    <property type="evidence" value="ECO:0007669"/>
    <property type="project" value="UniProtKB-KW"/>
</dbReference>
<feature type="domain" description="MYND-type" evidence="12">
    <location>
        <begin position="134"/>
        <end position="171"/>
    </location>
</feature>
<dbReference type="Pfam" id="PF01753">
    <property type="entry name" value="zf-MYND"/>
    <property type="match status" value="1"/>
</dbReference>
<dbReference type="GO" id="GO:0005634">
    <property type="term" value="C:nucleus"/>
    <property type="evidence" value="ECO:0007669"/>
    <property type="project" value="UniProtKB-SubCell"/>
</dbReference>
<evidence type="ECO:0000256" key="9">
    <source>
        <dbReference type="ARBA" id="ARBA00058067"/>
    </source>
</evidence>
<evidence type="ECO:0000256" key="1">
    <source>
        <dbReference type="ARBA" id="ARBA00004123"/>
    </source>
</evidence>
<keyword evidence="2" id="KW-0053">Apoptosis</keyword>
<keyword evidence="3" id="KW-0479">Metal-binding</keyword>
<evidence type="ECO:0000256" key="10">
    <source>
        <dbReference type="ARBA" id="ARBA00071576"/>
    </source>
</evidence>
<reference evidence="13 14" key="2">
    <citation type="journal article" date="2018" name="Annu Rev Anim Biosci">
        <title>Bat Biology, Genomes, and the Bat1K Project: To Generate Chromosome-Level Genomes for All Living Bat Species.</title>
        <authorList>
            <person name="Teeling E.C."/>
            <person name="Vernes S.C."/>
            <person name="Davalos L.M."/>
            <person name="Ray D.A."/>
            <person name="Gilbert M.T.P."/>
            <person name="Myers E."/>
        </authorList>
    </citation>
    <scope>NUCLEOTIDE SEQUENCE</scope>
</reference>
<protein>
    <recommendedName>
        <fullName evidence="10">Programmed cell death protein 2</fullName>
    </recommendedName>
</protein>
<keyword evidence="7" id="KW-0238">DNA-binding</keyword>
<organism evidence="13 14">
    <name type="scientific">Rhinolophus ferrumequinum</name>
    <name type="common">Greater horseshoe bat</name>
    <dbReference type="NCBI Taxonomy" id="59479"/>
    <lineage>
        <taxon>Eukaryota</taxon>
        <taxon>Metazoa</taxon>
        <taxon>Chordata</taxon>
        <taxon>Craniata</taxon>
        <taxon>Vertebrata</taxon>
        <taxon>Euteleostomi</taxon>
        <taxon>Mammalia</taxon>
        <taxon>Eutheria</taxon>
        <taxon>Laurasiatheria</taxon>
        <taxon>Chiroptera</taxon>
        <taxon>Yinpterochiroptera</taxon>
        <taxon>Rhinolophoidea</taxon>
        <taxon>Rhinolophidae</taxon>
        <taxon>Rhinolophinae</taxon>
        <taxon>Rhinolophus</taxon>
    </lineage>
</organism>
<dbReference type="GO" id="GO:0006915">
    <property type="term" value="P:apoptotic process"/>
    <property type="evidence" value="ECO:0007669"/>
    <property type="project" value="UniProtKB-KW"/>
</dbReference>
<dbReference type="GeneTree" id="ENSGT00980000199503"/>
<name>A0A671EG64_RHIFE</name>
<dbReference type="GO" id="GO:0008270">
    <property type="term" value="F:zinc ion binding"/>
    <property type="evidence" value="ECO:0007669"/>
    <property type="project" value="UniProtKB-KW"/>
</dbReference>
<proteinExistence type="predicted"/>
<dbReference type="InParanoid" id="A0A671EG64"/>
<keyword evidence="8" id="KW-0539">Nucleus</keyword>
<reference evidence="13 14" key="1">
    <citation type="journal article" date="2015" name="Annu Rev Anim Biosci">
        <title>The Genome 10K Project: a way forward.</title>
        <authorList>
            <person name="Koepfli K.P."/>
            <person name="Paten B."/>
            <person name="O'Brien S.J."/>
            <person name="Koepfli K.P."/>
            <person name="Paten B."/>
            <person name="Antunes A."/>
            <person name="Belov K."/>
            <person name="Bustamante C."/>
            <person name="Castoe T.A."/>
            <person name="Clawson H."/>
            <person name="Crawford A.J."/>
            <person name="Diekhans M."/>
            <person name="Distel D."/>
            <person name="Durbin R."/>
            <person name="Earl D."/>
            <person name="Fujita M.K."/>
            <person name="Gamble T."/>
            <person name="Georges A."/>
            <person name="Gemmell N."/>
            <person name="Gilbert M.T."/>
            <person name="Graves J.M."/>
            <person name="Green R.E."/>
            <person name="Hickey G."/>
            <person name="Jarvis E.D."/>
            <person name="Johnson W."/>
            <person name="Komissarov A."/>
            <person name="Korf I."/>
            <person name="Kuhn R."/>
            <person name="Larkin D.M."/>
            <person name="Lewin H."/>
            <person name="Lopez J.V."/>
            <person name="Ma J."/>
            <person name="Marques-Bonet T."/>
            <person name="Miller W."/>
            <person name="Murphy R."/>
            <person name="Pevzner P."/>
            <person name="Shapiro B."/>
            <person name="Steiner C."/>
            <person name="Tamazian G."/>
            <person name="Venkatesh B."/>
            <person name="Wang J."/>
            <person name="Wayne R."/>
            <person name="Wiley E."/>
            <person name="Yang H."/>
            <person name="Zhang G."/>
            <person name="Haussler D."/>
            <person name="Ryder O."/>
            <person name="O'Brien S.J."/>
        </authorList>
    </citation>
    <scope>NUCLEOTIDE SEQUENCE</scope>
</reference>
<reference evidence="13" key="4">
    <citation type="submission" date="2025-08" db="UniProtKB">
        <authorList>
            <consortium name="Ensembl"/>
        </authorList>
    </citation>
    <scope>IDENTIFICATION</scope>
</reference>
<keyword evidence="5" id="KW-0862">Zinc</keyword>
<evidence type="ECO:0000256" key="6">
    <source>
        <dbReference type="ARBA" id="ARBA00022843"/>
    </source>
</evidence>
<reference evidence="13" key="5">
    <citation type="submission" date="2025-09" db="UniProtKB">
        <authorList>
            <consortium name="Ensembl"/>
        </authorList>
    </citation>
    <scope>IDENTIFICATION</scope>
</reference>
<keyword evidence="14" id="KW-1185">Reference proteome</keyword>
<evidence type="ECO:0000256" key="11">
    <source>
        <dbReference type="PROSITE-ProRule" id="PRU00134"/>
    </source>
</evidence>
<dbReference type="Proteomes" id="UP000472240">
    <property type="component" value="Chromosome 11"/>
</dbReference>
<dbReference type="PANTHER" id="PTHR12298">
    <property type="entry name" value="PCDC2 PROGRAMMED CELL DEATH PROTEIN 2 -RELATED"/>
    <property type="match status" value="1"/>
</dbReference>
<evidence type="ECO:0000256" key="8">
    <source>
        <dbReference type="ARBA" id="ARBA00023242"/>
    </source>
</evidence>
<evidence type="ECO:0000313" key="14">
    <source>
        <dbReference type="Proteomes" id="UP000472240"/>
    </source>
</evidence>
<dbReference type="PANTHER" id="PTHR12298:SF4">
    <property type="entry name" value="PROGRAMMED CELL DEATH PROTEIN 2"/>
    <property type="match status" value="1"/>
</dbReference>
<reference evidence="14" key="3">
    <citation type="submission" date="2018-12" db="EMBL/GenBank/DDBJ databases">
        <title>G10K-VGP greater horseshoe bat female genome, primary haplotype.</title>
        <authorList>
            <person name="Teeling E."/>
            <person name="Myers G."/>
            <person name="Vernes S."/>
            <person name="Pippel M."/>
            <person name="Winkler S."/>
            <person name="Fedrigo O."/>
            <person name="Rhie A."/>
            <person name="Koren S."/>
            <person name="Phillippy A."/>
            <person name="Lewin H."/>
            <person name="Damas J."/>
            <person name="Howe K."/>
            <person name="Mountcastle J."/>
            <person name="Jarvis E.D."/>
        </authorList>
    </citation>
    <scope>NUCLEOTIDE SEQUENCE [LARGE SCALE GENOMIC DNA]</scope>
</reference>
<dbReference type="SUPFAM" id="SSF144232">
    <property type="entry name" value="HIT/MYND zinc finger-like"/>
    <property type="match status" value="1"/>
</dbReference>
<accession>A0A671EG64</accession>
<dbReference type="AlphaFoldDB" id="A0A671EG64"/>
<keyword evidence="6" id="KW-0832">Ubl conjugation</keyword>
<sequence length="220" mass="24547">MSEISETEKVESHMISVICGICSFAESSKGTRQKTQKLIDRDNSAAGQPGPWRWPECCAEPTHLPAAAARAPVRQMDAFHCRLLLFCCGAACVFLEVSYPGKMTSTRFNHHLRILPIEAGESVFPQLKSGAHVCRVCGCFVPQAGSRCHKAHYCSREHQTLDWRLGHKQASTQSDNLDNTVPDHDFLFPEFDILIETEDETIPEVAEKNESDYREHGGST</sequence>
<keyword evidence="4 11" id="KW-0863">Zinc-finger</keyword>